<comment type="caution">
    <text evidence="1">The sequence shown here is derived from an EMBL/GenBank/DDBJ whole genome shotgun (WGS) entry which is preliminary data.</text>
</comment>
<evidence type="ECO:0000313" key="4">
    <source>
        <dbReference type="EMBL" id="CAL6096888.1"/>
    </source>
</evidence>
<accession>A0AA86ND53</accession>
<dbReference type="EMBL" id="CATOUU010000128">
    <property type="protein sequence ID" value="CAI9917315.1"/>
    <property type="molecule type" value="Genomic_DNA"/>
</dbReference>
<dbReference type="EMBL" id="CAXDID020000489">
    <property type="protein sequence ID" value="CAL6096888.1"/>
    <property type="molecule type" value="Genomic_DNA"/>
</dbReference>
<dbReference type="EMBL" id="CATOUU010000472">
    <property type="protein sequence ID" value="CAI9931150.1"/>
    <property type="molecule type" value="Genomic_DNA"/>
</dbReference>
<sequence length="754" mass="88017">MTIQVSERMKSALDDIQSMFFTFYQPPLGNLESIQQMLINMTSIMKQQIPQNCKQMTFLAATVKLLNTFQQYFAPALDKLPKFQVVVSKQQMTGTRSYDQLWFLFNQLTNLSDKSLVVASETLQKQFLIIYTQCTKMNFQSIQMFLEFQNFFSTTLNGNLPSIPVFSESFLKKHFIDQPAQKQRITNVLNSSGMSRPQSSKMLQMSQLKVQKFQRLYSARAYETPDNTNFFSYLESKFDQCFQDTFDQVVQQYISSDYFYQMNQREYIHQNHLSFPDSLFISCYCSFDVNSLLNKHFKIDATQQENQVGFLALDSVVLNMLQECYYYTGQCNVEAAMQFMRTHLDVEMNNSQSQVELLKQSNLMVTDPVEEEQPKKMEVIQKALEVDKIRAMLKKILKAEDKELEGNTLKYITDEIQKSKDLELQLQQITKTSAEQLILQDVGLNRVQTQYKMETLLSEIQNKVVNNYRANSDYRILRTGIDLQELKQVFIKVSENKEKLIKEAVNTDINTKQIQVKSKAEALHSILSTSSVLFSRQFQQQRTFDLQEQIKLFDKLSNDLTLSMFGLNQFETIKIIEKIYNQVSNELTDFMNLSKQMYCSQFLYFQGSFKNFNAFKQNLKLRASSEKQGTLAQLVYDQNVSIYVCPKQIQQTLDRLVDVVLEFVLAGYQLVDGDNARLQTTLRSMAEVDYMEHSEYPLFQQSQEQIQKMQMFISKCGISKNNIVSRKCEYRVYTEEIGARVHVEFWTDEQGISM</sequence>
<dbReference type="EMBL" id="CAXDID020000415">
    <property type="protein sequence ID" value="CAL6089081.1"/>
    <property type="molecule type" value="Genomic_DNA"/>
</dbReference>
<evidence type="ECO:0000313" key="3">
    <source>
        <dbReference type="EMBL" id="CAL6089081.1"/>
    </source>
</evidence>
<name>A0AA86ND53_9EUKA</name>
<keyword evidence="5" id="KW-1185">Reference proteome</keyword>
<reference evidence="1" key="1">
    <citation type="submission" date="2023-06" db="EMBL/GenBank/DDBJ databases">
        <authorList>
            <person name="Kurt Z."/>
        </authorList>
    </citation>
    <scope>NUCLEOTIDE SEQUENCE</scope>
</reference>
<reference evidence="3 5" key="2">
    <citation type="submission" date="2024-07" db="EMBL/GenBank/DDBJ databases">
        <authorList>
            <person name="Akdeniz Z."/>
        </authorList>
    </citation>
    <scope>NUCLEOTIDE SEQUENCE [LARGE SCALE GENOMIC DNA]</scope>
</reference>
<protein>
    <submittedName>
        <fullName evidence="1">Uncharacterized protein</fullName>
    </submittedName>
</protein>
<dbReference type="Proteomes" id="UP001642409">
    <property type="component" value="Unassembled WGS sequence"/>
</dbReference>
<evidence type="ECO:0000313" key="1">
    <source>
        <dbReference type="EMBL" id="CAI9917315.1"/>
    </source>
</evidence>
<proteinExistence type="predicted"/>
<evidence type="ECO:0000313" key="2">
    <source>
        <dbReference type="EMBL" id="CAI9931150.1"/>
    </source>
</evidence>
<gene>
    <name evidence="2" type="ORF">HINF_LOCUS18795</name>
    <name evidence="1" type="ORF">HINF_LOCUS4960</name>
    <name evidence="3" type="ORF">HINF_LOCUS64566</name>
    <name evidence="4" type="ORF">HINF_LOCUS68644</name>
</gene>
<evidence type="ECO:0000313" key="5">
    <source>
        <dbReference type="Proteomes" id="UP001642409"/>
    </source>
</evidence>
<organism evidence="1">
    <name type="scientific">Hexamita inflata</name>
    <dbReference type="NCBI Taxonomy" id="28002"/>
    <lineage>
        <taxon>Eukaryota</taxon>
        <taxon>Metamonada</taxon>
        <taxon>Diplomonadida</taxon>
        <taxon>Hexamitidae</taxon>
        <taxon>Hexamitinae</taxon>
        <taxon>Hexamita</taxon>
    </lineage>
</organism>
<dbReference type="AlphaFoldDB" id="A0AA86ND53"/>